<dbReference type="GO" id="GO:0061599">
    <property type="term" value="F:molybdopterin molybdotransferase activity"/>
    <property type="evidence" value="ECO:0007669"/>
    <property type="project" value="UniProtKB-UniRule"/>
</dbReference>
<dbReference type="Gene3D" id="2.40.340.10">
    <property type="entry name" value="MoeA, C-terminal, domain IV"/>
    <property type="match status" value="1"/>
</dbReference>
<comment type="pathway">
    <text evidence="2 6">Cofactor biosynthesis; molybdopterin biosynthesis.</text>
</comment>
<dbReference type="InterPro" id="IPR036135">
    <property type="entry name" value="MoeA_linker/N_sf"/>
</dbReference>
<evidence type="ECO:0000313" key="9">
    <source>
        <dbReference type="Proteomes" id="UP000321204"/>
    </source>
</evidence>
<name>A0A5B8UNI2_9BACT</name>
<dbReference type="GO" id="GO:0005829">
    <property type="term" value="C:cytosol"/>
    <property type="evidence" value="ECO:0007669"/>
    <property type="project" value="TreeGrafter"/>
</dbReference>
<evidence type="ECO:0000256" key="4">
    <source>
        <dbReference type="ARBA" id="ARBA00023150"/>
    </source>
</evidence>
<dbReference type="AlphaFoldDB" id="A0A5B8UNI2"/>
<feature type="domain" description="MoaB/Mog" evidence="7">
    <location>
        <begin position="175"/>
        <end position="313"/>
    </location>
</feature>
<keyword evidence="6" id="KW-0460">Magnesium</keyword>
<dbReference type="UniPathway" id="UPA00344"/>
<dbReference type="NCBIfam" id="TIGR00177">
    <property type="entry name" value="molyb_syn"/>
    <property type="match status" value="1"/>
</dbReference>
<dbReference type="EMBL" id="CP042433">
    <property type="protein sequence ID" value="QEC58123.1"/>
    <property type="molecule type" value="Genomic_DNA"/>
</dbReference>
<comment type="function">
    <text evidence="1 6">Catalyzes the insertion of molybdate into adenylated molybdopterin with the concomitant release of AMP.</text>
</comment>
<dbReference type="InterPro" id="IPR038987">
    <property type="entry name" value="MoeA-like"/>
</dbReference>
<dbReference type="Gene3D" id="2.170.190.11">
    <property type="entry name" value="Molybdopterin biosynthesis moea protein, domain 3"/>
    <property type="match status" value="1"/>
</dbReference>
<dbReference type="Proteomes" id="UP000321204">
    <property type="component" value="Chromosome"/>
</dbReference>
<accession>A0A5B8UNI2</accession>
<reference evidence="8 9" key="1">
    <citation type="journal article" date="2015" name="Int. J. Syst. Evol. Microbiol.">
        <title>Flavisolibacter ginsenosidimutans sp. nov., with ginsenoside-converting activity isolated from soil used for cultivating ginseng.</title>
        <authorList>
            <person name="Zhao Y."/>
            <person name="Liu Q."/>
            <person name="Kang M.S."/>
            <person name="Jin F."/>
            <person name="Yu H."/>
            <person name="Im W.T."/>
        </authorList>
    </citation>
    <scope>NUCLEOTIDE SEQUENCE [LARGE SCALE GENOMIC DNA]</scope>
    <source>
        <strain evidence="8 9">Gsoil 636</strain>
    </source>
</reference>
<keyword evidence="6 8" id="KW-0808">Transferase</keyword>
<keyword evidence="6" id="KW-0479">Metal-binding</keyword>
<dbReference type="PANTHER" id="PTHR10192:SF5">
    <property type="entry name" value="GEPHYRIN"/>
    <property type="match status" value="1"/>
</dbReference>
<evidence type="ECO:0000259" key="7">
    <source>
        <dbReference type="SMART" id="SM00852"/>
    </source>
</evidence>
<dbReference type="KEGG" id="fgg:FSB75_20160"/>
<comment type="cofactor">
    <cofactor evidence="6">
        <name>Mg(2+)</name>
        <dbReference type="ChEBI" id="CHEBI:18420"/>
    </cofactor>
</comment>
<dbReference type="EC" id="2.10.1.1" evidence="6"/>
<dbReference type="InterPro" id="IPR005110">
    <property type="entry name" value="MoeA_linker/N"/>
</dbReference>
<keyword evidence="9" id="KW-1185">Reference proteome</keyword>
<dbReference type="SUPFAM" id="SSF63867">
    <property type="entry name" value="MoeA C-terminal domain-like"/>
    <property type="match status" value="1"/>
</dbReference>
<evidence type="ECO:0000256" key="2">
    <source>
        <dbReference type="ARBA" id="ARBA00005046"/>
    </source>
</evidence>
<evidence type="ECO:0000256" key="3">
    <source>
        <dbReference type="ARBA" id="ARBA00010763"/>
    </source>
</evidence>
<dbReference type="GO" id="GO:0046872">
    <property type="term" value="F:metal ion binding"/>
    <property type="evidence" value="ECO:0007669"/>
    <property type="project" value="UniProtKB-UniRule"/>
</dbReference>
<sequence length="395" mass="42807">MISVKDAIAQIRLHTNLLSPVNLPLQKALGLVLAEDIFALVSVPSFPQSAMDGYAFRYADYLRAKEFTVSGEVAAGDAATVSVAPNNAVRIFTGAAVPNDLDTVVMQEKTEILNNELIVKDEALQKGSNVRTEGSEIKKDEIALWKGTVLSPAAIGFLAGVGVAEVSVHPKPSAHIIVTGNELQERGKPLQHGQVYESNSVMLQTALQQLGINSVAVTHVTDDVNILQEALNAALKKAELVLLTGGVSVGKYDFVLQAAKACGVKQLFHKVAQRPGKPLYAGTKGKKIVFGLPGNPASVLSCFYNYVTVTIEEFTGRKNLLERKQVRLQQDFKKKISLTQFLKAVYTADGALPLQAQESFRLSSFSIANCLVVLPEEAREYKEDETVEILCLPYL</sequence>
<dbReference type="InterPro" id="IPR001453">
    <property type="entry name" value="MoaB/Mog_dom"/>
</dbReference>
<comment type="similarity">
    <text evidence="3 6">Belongs to the MoeA family.</text>
</comment>
<dbReference type="NCBIfam" id="NF045515">
    <property type="entry name" value="Glp_gephyrin"/>
    <property type="match status" value="1"/>
</dbReference>
<comment type="catalytic activity">
    <reaction evidence="5">
        <text>adenylyl-molybdopterin + molybdate = Mo-molybdopterin + AMP + H(+)</text>
        <dbReference type="Rhea" id="RHEA:35047"/>
        <dbReference type="ChEBI" id="CHEBI:15378"/>
        <dbReference type="ChEBI" id="CHEBI:36264"/>
        <dbReference type="ChEBI" id="CHEBI:62727"/>
        <dbReference type="ChEBI" id="CHEBI:71302"/>
        <dbReference type="ChEBI" id="CHEBI:456215"/>
        <dbReference type="EC" id="2.10.1.1"/>
    </reaction>
</comment>
<evidence type="ECO:0000256" key="5">
    <source>
        <dbReference type="ARBA" id="ARBA00047317"/>
    </source>
</evidence>
<dbReference type="SUPFAM" id="SSF53218">
    <property type="entry name" value="Molybdenum cofactor biosynthesis proteins"/>
    <property type="match status" value="1"/>
</dbReference>
<dbReference type="RefSeq" id="WP_146791154.1">
    <property type="nucleotide sequence ID" value="NZ_BAABIO010000003.1"/>
</dbReference>
<dbReference type="InterPro" id="IPR005111">
    <property type="entry name" value="MoeA_C_domain_IV"/>
</dbReference>
<dbReference type="Gene3D" id="3.90.105.10">
    <property type="entry name" value="Molybdopterin biosynthesis moea protein, domain 2"/>
    <property type="match status" value="1"/>
</dbReference>
<gene>
    <name evidence="8" type="ORF">FSB75_20160</name>
</gene>
<dbReference type="SUPFAM" id="SSF63882">
    <property type="entry name" value="MoeA N-terminal region -like"/>
    <property type="match status" value="1"/>
</dbReference>
<dbReference type="Gene3D" id="3.40.980.10">
    <property type="entry name" value="MoaB/Mog-like domain"/>
    <property type="match status" value="1"/>
</dbReference>
<dbReference type="SMART" id="SM00852">
    <property type="entry name" value="MoCF_biosynth"/>
    <property type="match status" value="1"/>
</dbReference>
<evidence type="ECO:0000256" key="1">
    <source>
        <dbReference type="ARBA" id="ARBA00002901"/>
    </source>
</evidence>
<organism evidence="8 9">
    <name type="scientific">Flavisolibacter ginsenosidimutans</name>
    <dbReference type="NCBI Taxonomy" id="661481"/>
    <lineage>
        <taxon>Bacteria</taxon>
        <taxon>Pseudomonadati</taxon>
        <taxon>Bacteroidota</taxon>
        <taxon>Chitinophagia</taxon>
        <taxon>Chitinophagales</taxon>
        <taxon>Chitinophagaceae</taxon>
        <taxon>Flavisolibacter</taxon>
    </lineage>
</organism>
<protein>
    <recommendedName>
        <fullName evidence="6">Molybdopterin molybdenumtransferase</fullName>
        <ecNumber evidence="6">2.10.1.1</ecNumber>
    </recommendedName>
</protein>
<dbReference type="GO" id="GO:0006777">
    <property type="term" value="P:Mo-molybdopterin cofactor biosynthetic process"/>
    <property type="evidence" value="ECO:0007669"/>
    <property type="project" value="UniProtKB-UniRule"/>
</dbReference>
<proteinExistence type="inferred from homology"/>
<dbReference type="InterPro" id="IPR036688">
    <property type="entry name" value="MoeA_C_domain_IV_sf"/>
</dbReference>
<dbReference type="FunFam" id="2.170.190.11:FF:000001">
    <property type="entry name" value="Molybdopterin molybdenumtransferase"/>
    <property type="match status" value="1"/>
</dbReference>
<keyword evidence="4 6" id="KW-0501">Molybdenum cofactor biosynthesis</keyword>
<evidence type="ECO:0000313" key="8">
    <source>
        <dbReference type="EMBL" id="QEC58123.1"/>
    </source>
</evidence>
<dbReference type="CDD" id="cd00887">
    <property type="entry name" value="MoeA"/>
    <property type="match status" value="1"/>
</dbReference>
<evidence type="ECO:0000256" key="6">
    <source>
        <dbReference type="RuleBase" id="RU365090"/>
    </source>
</evidence>
<dbReference type="OrthoDB" id="9804758at2"/>
<dbReference type="Pfam" id="PF03454">
    <property type="entry name" value="MoeA_C"/>
    <property type="match status" value="1"/>
</dbReference>
<dbReference type="InterPro" id="IPR036425">
    <property type="entry name" value="MoaB/Mog-like_dom_sf"/>
</dbReference>
<dbReference type="Pfam" id="PF00994">
    <property type="entry name" value="MoCF_biosynth"/>
    <property type="match status" value="1"/>
</dbReference>
<dbReference type="PANTHER" id="PTHR10192">
    <property type="entry name" value="MOLYBDOPTERIN BIOSYNTHESIS PROTEIN"/>
    <property type="match status" value="1"/>
</dbReference>
<keyword evidence="6" id="KW-0500">Molybdenum</keyword>
<dbReference type="Pfam" id="PF03453">
    <property type="entry name" value="MoeA_N"/>
    <property type="match status" value="1"/>
</dbReference>